<name>A0A835PMC9_VANPL</name>
<dbReference type="EMBL" id="JADCNM010000014">
    <property type="protein sequence ID" value="KAG0453963.1"/>
    <property type="molecule type" value="Genomic_DNA"/>
</dbReference>
<evidence type="ECO:0000256" key="1">
    <source>
        <dbReference type="SAM" id="MobiDB-lite"/>
    </source>
</evidence>
<protein>
    <submittedName>
        <fullName evidence="2">Uncharacterized protein</fullName>
    </submittedName>
</protein>
<reference evidence="2 3" key="1">
    <citation type="journal article" date="2020" name="Nat. Food">
        <title>A phased Vanilla planifolia genome enables genetic improvement of flavour and production.</title>
        <authorList>
            <person name="Hasing T."/>
            <person name="Tang H."/>
            <person name="Brym M."/>
            <person name="Khazi F."/>
            <person name="Huang T."/>
            <person name="Chambers A.H."/>
        </authorList>
    </citation>
    <scope>NUCLEOTIDE SEQUENCE [LARGE SCALE GENOMIC DNA]</scope>
    <source>
        <tissue evidence="2">Leaf</tissue>
    </source>
</reference>
<evidence type="ECO:0000313" key="2">
    <source>
        <dbReference type="EMBL" id="KAG0453963.1"/>
    </source>
</evidence>
<sequence length="49" mass="5514">MARAKGMASAARPTTGRRQHRSRRCEDSAAEKGAKVAQPRVPGRRRQRR</sequence>
<feature type="compositionally biased region" description="Basic and acidic residues" evidence="1">
    <location>
        <begin position="24"/>
        <end position="34"/>
    </location>
</feature>
<gene>
    <name evidence="2" type="ORF">HPP92_025267</name>
</gene>
<accession>A0A835PMC9</accession>
<organism evidence="2 3">
    <name type="scientific">Vanilla planifolia</name>
    <name type="common">Vanilla</name>
    <dbReference type="NCBI Taxonomy" id="51239"/>
    <lineage>
        <taxon>Eukaryota</taxon>
        <taxon>Viridiplantae</taxon>
        <taxon>Streptophyta</taxon>
        <taxon>Embryophyta</taxon>
        <taxon>Tracheophyta</taxon>
        <taxon>Spermatophyta</taxon>
        <taxon>Magnoliopsida</taxon>
        <taxon>Liliopsida</taxon>
        <taxon>Asparagales</taxon>
        <taxon>Orchidaceae</taxon>
        <taxon>Vanilloideae</taxon>
        <taxon>Vanilleae</taxon>
        <taxon>Vanilla</taxon>
    </lineage>
</organism>
<dbReference type="AlphaFoldDB" id="A0A835PMC9"/>
<dbReference type="Proteomes" id="UP000639772">
    <property type="component" value="Unassembled WGS sequence"/>
</dbReference>
<feature type="region of interest" description="Disordered" evidence="1">
    <location>
        <begin position="1"/>
        <end position="49"/>
    </location>
</feature>
<evidence type="ECO:0000313" key="3">
    <source>
        <dbReference type="Proteomes" id="UP000639772"/>
    </source>
</evidence>
<proteinExistence type="predicted"/>
<comment type="caution">
    <text evidence="2">The sequence shown here is derived from an EMBL/GenBank/DDBJ whole genome shotgun (WGS) entry which is preliminary data.</text>
</comment>